<evidence type="ECO:0000313" key="2">
    <source>
        <dbReference type="EMBL" id="AFK53843.1"/>
    </source>
</evidence>
<feature type="domain" description="Isochorismatase-like" evidence="1">
    <location>
        <begin position="26"/>
        <end position="174"/>
    </location>
</feature>
<organism evidence="2 3">
    <name type="scientific">Tistrella mobilis (strain KA081020-065)</name>
    <dbReference type="NCBI Taxonomy" id="1110502"/>
    <lineage>
        <taxon>Bacteria</taxon>
        <taxon>Pseudomonadati</taxon>
        <taxon>Pseudomonadota</taxon>
        <taxon>Alphaproteobacteria</taxon>
        <taxon>Geminicoccales</taxon>
        <taxon>Geminicoccaceae</taxon>
        <taxon>Tistrella</taxon>
    </lineage>
</organism>
<accession>I3TM55</accession>
<dbReference type="InterPro" id="IPR050993">
    <property type="entry name" value="Isochorismatase_domain"/>
</dbReference>
<dbReference type="InterPro" id="IPR036380">
    <property type="entry name" value="Isochorismatase-like_sf"/>
</dbReference>
<dbReference type="eggNOG" id="COG1335">
    <property type="taxonomic scope" value="Bacteria"/>
</dbReference>
<proteinExistence type="predicted"/>
<dbReference type="PANTHER" id="PTHR14119">
    <property type="entry name" value="HYDROLASE"/>
    <property type="match status" value="1"/>
</dbReference>
<reference evidence="2 3" key="1">
    <citation type="journal article" date="2012" name="J. Am. Chem. Soc.">
        <title>Bacterial biosynthesis and maturation of the didemnin anti-cancer agents.</title>
        <authorList>
            <person name="Xu Y."/>
            <person name="Kersten R.D."/>
            <person name="Nam S.J."/>
            <person name="Lu L."/>
            <person name="Al-Suwailem A.M."/>
            <person name="Zheng H."/>
            <person name="Fenical W."/>
            <person name="Dorrestein P.C."/>
            <person name="Moore B.S."/>
            <person name="Qian P.Y."/>
        </authorList>
    </citation>
    <scope>NUCLEOTIDE SEQUENCE [LARGE SCALE GENOMIC DNA]</scope>
    <source>
        <strain evidence="2 3">KA081020-065</strain>
    </source>
</reference>
<dbReference type="PANTHER" id="PTHR14119:SF3">
    <property type="entry name" value="ISOCHORISMATASE DOMAIN-CONTAINING PROTEIN 2"/>
    <property type="match status" value="1"/>
</dbReference>
<dbReference type="PATRIC" id="fig|1110502.3.peg.2066"/>
<dbReference type="HOGENOM" id="CLU_066901_0_1_5"/>
<dbReference type="EMBL" id="CP003236">
    <property type="protein sequence ID" value="AFK53843.1"/>
    <property type="molecule type" value="Genomic_DNA"/>
</dbReference>
<dbReference type="STRING" id="1110502.TMO_2005"/>
<name>I3TM55_TISMK</name>
<dbReference type="SUPFAM" id="SSF52499">
    <property type="entry name" value="Isochorismatase-like hydrolases"/>
    <property type="match status" value="1"/>
</dbReference>
<gene>
    <name evidence="2" type="ordered locus">TMO_2005</name>
</gene>
<evidence type="ECO:0000313" key="3">
    <source>
        <dbReference type="Proteomes" id="UP000005258"/>
    </source>
</evidence>
<dbReference type="Pfam" id="PF00857">
    <property type="entry name" value="Isochorismatase"/>
    <property type="match status" value="1"/>
</dbReference>
<dbReference type="Proteomes" id="UP000005258">
    <property type="component" value="Chromosome"/>
</dbReference>
<evidence type="ECO:0000259" key="1">
    <source>
        <dbReference type="Pfam" id="PF00857"/>
    </source>
</evidence>
<keyword evidence="3" id="KW-1185">Reference proteome</keyword>
<dbReference type="InterPro" id="IPR000868">
    <property type="entry name" value="Isochorismatase-like_dom"/>
</dbReference>
<dbReference type="KEGG" id="tmo:TMO_2005"/>
<protein>
    <submittedName>
        <fullName evidence="2">Isochorismatase domain-containing protein 2A</fullName>
    </submittedName>
</protein>
<dbReference type="AlphaFoldDB" id="I3TM55"/>
<dbReference type="Gene3D" id="3.40.50.850">
    <property type="entry name" value="Isochorismatase-like"/>
    <property type="match status" value="1"/>
</dbReference>
<sequence length="197" mass="21292">MTDFSPRRPENRTRPAGALMDADADLLVVIDLQARLMPAISGGEAAVADAGRLIDGARALGIPVLATEQYPQGLGPTVDMIRNRLHPSEIVSKITFSSWNENAFRDRVIASGRRRLVVCGTEAHVCVLQTVLDAARAGFRLAVVADAVASRAPANKALALDRMARHGVEIVSTEMVLFEWLGRAGDDRFKAVLPLIR</sequence>
<dbReference type="CDD" id="cd01012">
    <property type="entry name" value="YcaC_related"/>
    <property type="match status" value="1"/>
</dbReference>